<dbReference type="Proteomes" id="UP001286456">
    <property type="component" value="Unassembled WGS sequence"/>
</dbReference>
<feature type="transmembrane region" description="Helical" evidence="1">
    <location>
        <begin position="30"/>
        <end position="48"/>
    </location>
</feature>
<comment type="caution">
    <text evidence="2">The sequence shown here is derived from an EMBL/GenBank/DDBJ whole genome shotgun (WGS) entry which is preliminary data.</text>
</comment>
<gene>
    <name evidence="2" type="ORF">B0T19DRAFT_398851</name>
</gene>
<keyword evidence="1" id="KW-1133">Transmembrane helix</keyword>
<proteinExistence type="predicted"/>
<keyword evidence="1" id="KW-0812">Transmembrane</keyword>
<sequence>MDERATKARDAWQTRERRLCQDNNANPAEAVAVVVVVVVAAVVGLRGVQSHCRAAFASIEEYRSSDLYYHDHALARFGRHTEVFKPQILDGKEAESEPLERMEVAVRVPCEAWCPCHATIAAAASKDRDKAFSGHQTAPPITSRRATSAWFLHSQAAALIEFRQP</sequence>
<name>A0AAE0MJ96_9PEZI</name>
<keyword evidence="3" id="KW-1185">Reference proteome</keyword>
<protein>
    <submittedName>
        <fullName evidence="2">Uncharacterized protein</fullName>
    </submittedName>
</protein>
<dbReference type="EMBL" id="JAUEPO010000002">
    <property type="protein sequence ID" value="KAK3333139.1"/>
    <property type="molecule type" value="Genomic_DNA"/>
</dbReference>
<keyword evidence="1" id="KW-0472">Membrane</keyword>
<organism evidence="2 3">
    <name type="scientific">Cercophora scortea</name>
    <dbReference type="NCBI Taxonomy" id="314031"/>
    <lineage>
        <taxon>Eukaryota</taxon>
        <taxon>Fungi</taxon>
        <taxon>Dikarya</taxon>
        <taxon>Ascomycota</taxon>
        <taxon>Pezizomycotina</taxon>
        <taxon>Sordariomycetes</taxon>
        <taxon>Sordariomycetidae</taxon>
        <taxon>Sordariales</taxon>
        <taxon>Lasiosphaeriaceae</taxon>
        <taxon>Cercophora</taxon>
    </lineage>
</organism>
<evidence type="ECO:0000313" key="3">
    <source>
        <dbReference type="Proteomes" id="UP001286456"/>
    </source>
</evidence>
<evidence type="ECO:0000313" key="2">
    <source>
        <dbReference type="EMBL" id="KAK3333139.1"/>
    </source>
</evidence>
<evidence type="ECO:0000256" key="1">
    <source>
        <dbReference type="SAM" id="Phobius"/>
    </source>
</evidence>
<reference evidence="2" key="2">
    <citation type="submission" date="2023-06" db="EMBL/GenBank/DDBJ databases">
        <authorList>
            <consortium name="Lawrence Berkeley National Laboratory"/>
            <person name="Haridas S."/>
            <person name="Hensen N."/>
            <person name="Bonometti L."/>
            <person name="Westerberg I."/>
            <person name="Brannstrom I.O."/>
            <person name="Guillou S."/>
            <person name="Cros-Aarteil S."/>
            <person name="Calhoun S."/>
            <person name="Kuo A."/>
            <person name="Mondo S."/>
            <person name="Pangilinan J."/>
            <person name="Riley R."/>
            <person name="Labutti K."/>
            <person name="Andreopoulos B."/>
            <person name="Lipzen A."/>
            <person name="Chen C."/>
            <person name="Yanf M."/>
            <person name="Daum C."/>
            <person name="Ng V."/>
            <person name="Clum A."/>
            <person name="Steindorff A."/>
            <person name="Ohm R."/>
            <person name="Martin F."/>
            <person name="Silar P."/>
            <person name="Natvig D."/>
            <person name="Lalanne C."/>
            <person name="Gautier V."/>
            <person name="Ament-Velasquez S.L."/>
            <person name="Kruys A."/>
            <person name="Hutchinson M.I."/>
            <person name="Powell A.J."/>
            <person name="Barry K."/>
            <person name="Miller A.N."/>
            <person name="Grigoriev I.V."/>
            <person name="Debuchy R."/>
            <person name="Gladieux P."/>
            <person name="Thoren M.H."/>
            <person name="Johannesson H."/>
        </authorList>
    </citation>
    <scope>NUCLEOTIDE SEQUENCE</scope>
    <source>
        <strain evidence="2">SMH4131-1</strain>
    </source>
</reference>
<accession>A0AAE0MJ96</accession>
<reference evidence="2" key="1">
    <citation type="journal article" date="2023" name="Mol. Phylogenet. Evol.">
        <title>Genome-scale phylogeny and comparative genomics of the fungal order Sordariales.</title>
        <authorList>
            <person name="Hensen N."/>
            <person name="Bonometti L."/>
            <person name="Westerberg I."/>
            <person name="Brannstrom I.O."/>
            <person name="Guillou S."/>
            <person name="Cros-Aarteil S."/>
            <person name="Calhoun S."/>
            <person name="Haridas S."/>
            <person name="Kuo A."/>
            <person name="Mondo S."/>
            <person name="Pangilinan J."/>
            <person name="Riley R."/>
            <person name="LaButti K."/>
            <person name="Andreopoulos B."/>
            <person name="Lipzen A."/>
            <person name="Chen C."/>
            <person name="Yan M."/>
            <person name="Daum C."/>
            <person name="Ng V."/>
            <person name="Clum A."/>
            <person name="Steindorff A."/>
            <person name="Ohm R.A."/>
            <person name="Martin F."/>
            <person name="Silar P."/>
            <person name="Natvig D.O."/>
            <person name="Lalanne C."/>
            <person name="Gautier V."/>
            <person name="Ament-Velasquez S.L."/>
            <person name="Kruys A."/>
            <person name="Hutchinson M.I."/>
            <person name="Powell A.J."/>
            <person name="Barry K."/>
            <person name="Miller A.N."/>
            <person name="Grigoriev I.V."/>
            <person name="Debuchy R."/>
            <person name="Gladieux P."/>
            <person name="Hiltunen Thoren M."/>
            <person name="Johannesson H."/>
        </authorList>
    </citation>
    <scope>NUCLEOTIDE SEQUENCE</scope>
    <source>
        <strain evidence="2">SMH4131-1</strain>
    </source>
</reference>
<dbReference type="AlphaFoldDB" id="A0AAE0MJ96"/>